<protein>
    <submittedName>
        <fullName evidence="1">Prepilin-type N-terminal cleavage/methylation domain-containing protein</fullName>
    </submittedName>
</protein>
<proteinExistence type="predicted"/>
<dbReference type="InterPro" id="IPR012902">
    <property type="entry name" value="N_methyl_site"/>
</dbReference>
<evidence type="ECO:0000313" key="1">
    <source>
        <dbReference type="EMBL" id="MBU5627541.1"/>
    </source>
</evidence>
<sequence>MKKRLKKGFTLMEMLIVVAIIAVLAAIAVPSFNASLNTAKKAADDANIRTAYMETVLHNYDSSITGDASVSGTTITFGDGTEYKLQYYTEIDQNGQWKGK</sequence>
<accession>A0ABS6FB97</accession>
<dbReference type="EMBL" id="JAHLQN010000001">
    <property type="protein sequence ID" value="MBU5627541.1"/>
    <property type="molecule type" value="Genomic_DNA"/>
</dbReference>
<dbReference type="Pfam" id="PF07963">
    <property type="entry name" value="N_methyl"/>
    <property type="match status" value="1"/>
</dbReference>
<evidence type="ECO:0000313" key="2">
    <source>
        <dbReference type="Proteomes" id="UP000787672"/>
    </source>
</evidence>
<comment type="caution">
    <text evidence="1">The sequence shown here is derived from an EMBL/GenBank/DDBJ whole genome shotgun (WGS) entry which is preliminary data.</text>
</comment>
<organism evidence="1 2">
    <name type="scientific">Dysosmobacter acutus</name>
    <dbReference type="NCBI Taxonomy" id="2841504"/>
    <lineage>
        <taxon>Bacteria</taxon>
        <taxon>Bacillati</taxon>
        <taxon>Bacillota</taxon>
        <taxon>Clostridia</taxon>
        <taxon>Eubacteriales</taxon>
        <taxon>Oscillospiraceae</taxon>
        <taxon>Dysosmobacter</taxon>
    </lineage>
</organism>
<dbReference type="NCBIfam" id="TIGR02532">
    <property type="entry name" value="IV_pilin_GFxxxE"/>
    <property type="match status" value="1"/>
</dbReference>
<keyword evidence="2" id="KW-1185">Reference proteome</keyword>
<dbReference type="PANTHER" id="PTHR30093">
    <property type="entry name" value="GENERAL SECRETION PATHWAY PROTEIN G"/>
    <property type="match status" value="1"/>
</dbReference>
<gene>
    <name evidence="1" type="ORF">KQI82_11530</name>
</gene>
<reference evidence="1 2" key="1">
    <citation type="submission" date="2021-06" db="EMBL/GenBank/DDBJ databases">
        <authorList>
            <person name="Sun Q."/>
            <person name="Li D."/>
        </authorList>
    </citation>
    <scope>NUCLEOTIDE SEQUENCE [LARGE SCALE GENOMIC DNA]</scope>
    <source>
        <strain evidence="1 2">MSJ-2</strain>
    </source>
</reference>
<dbReference type="Proteomes" id="UP000787672">
    <property type="component" value="Unassembled WGS sequence"/>
</dbReference>
<name>A0ABS6FB97_9FIRM</name>